<dbReference type="PRINTS" id="PR00038">
    <property type="entry name" value="HTHLUXR"/>
</dbReference>
<dbReference type="SUPFAM" id="SSF46894">
    <property type="entry name" value="C-terminal effector domain of the bipartite response regulators"/>
    <property type="match status" value="1"/>
</dbReference>
<name>A0ABU5GRB0_9GAMM</name>
<dbReference type="InterPro" id="IPR039420">
    <property type="entry name" value="WalR-like"/>
</dbReference>
<dbReference type="CDD" id="cd00156">
    <property type="entry name" value="REC"/>
    <property type="match status" value="1"/>
</dbReference>
<accession>A0ABU5GRB0</accession>
<evidence type="ECO:0000256" key="3">
    <source>
        <dbReference type="ARBA" id="ARBA00023163"/>
    </source>
</evidence>
<feature type="domain" description="Response regulatory" evidence="6">
    <location>
        <begin position="10"/>
        <end position="128"/>
    </location>
</feature>
<protein>
    <submittedName>
        <fullName evidence="7">Response regulator transcription factor</fullName>
    </submittedName>
</protein>
<dbReference type="PANTHER" id="PTHR43214">
    <property type="entry name" value="TWO-COMPONENT RESPONSE REGULATOR"/>
    <property type="match status" value="1"/>
</dbReference>
<proteinExistence type="predicted"/>
<dbReference type="CDD" id="cd06170">
    <property type="entry name" value="LuxR_C_like"/>
    <property type="match status" value="1"/>
</dbReference>
<evidence type="ECO:0000313" key="7">
    <source>
        <dbReference type="EMBL" id="MDY7219528.1"/>
    </source>
</evidence>
<dbReference type="InterPro" id="IPR011006">
    <property type="entry name" value="CheY-like_superfamily"/>
</dbReference>
<evidence type="ECO:0000256" key="2">
    <source>
        <dbReference type="ARBA" id="ARBA00023125"/>
    </source>
</evidence>
<dbReference type="Pfam" id="PF00196">
    <property type="entry name" value="GerE"/>
    <property type="match status" value="1"/>
</dbReference>
<dbReference type="InterPro" id="IPR001789">
    <property type="entry name" value="Sig_transdc_resp-reg_receiver"/>
</dbReference>
<keyword evidence="3" id="KW-0804">Transcription</keyword>
<dbReference type="Gene3D" id="3.40.50.2300">
    <property type="match status" value="1"/>
</dbReference>
<dbReference type="RefSeq" id="WP_321553617.1">
    <property type="nucleotide sequence ID" value="NZ_JAXIVU010000009.1"/>
</dbReference>
<dbReference type="Proteomes" id="UP001294570">
    <property type="component" value="Unassembled WGS sequence"/>
</dbReference>
<keyword evidence="4" id="KW-0597">Phosphoprotein</keyword>
<dbReference type="InterPro" id="IPR016032">
    <property type="entry name" value="Sig_transdc_resp-reg_C-effctor"/>
</dbReference>
<dbReference type="InterPro" id="IPR000792">
    <property type="entry name" value="Tscrpt_reg_LuxR_C"/>
</dbReference>
<feature type="domain" description="HTH luxR-type" evidence="5">
    <location>
        <begin position="183"/>
        <end position="248"/>
    </location>
</feature>
<dbReference type="Gene3D" id="1.10.10.10">
    <property type="entry name" value="Winged helix-like DNA-binding domain superfamily/Winged helix DNA-binding domain"/>
    <property type="match status" value="1"/>
</dbReference>
<keyword evidence="1" id="KW-0805">Transcription regulation</keyword>
<sequence length="251" mass="28108">MLQDNTSTVALLIVDDEPDITDELSEFFLLHGFDCFSTNNSQEAIALFHQHPSIGIILTDLHMPVLNGIELIAQLKKEQPLDRSFEAILFTARSEKDDIIRALRTGFTDFYPKPLDFNNVLTAVKQLHKKQLQFLTSNSSKKIDTNISQLTDHLQTLQSLLETYSQVEGNKDTQQPQKAPIAAGSPLDKLTRRQKEVALLAADGLTNLQIASTLNIQENTVKLYISQILKATGVANRTQLALLIYNQAQQH</sequence>
<dbReference type="Pfam" id="PF00072">
    <property type="entry name" value="Response_reg"/>
    <property type="match status" value="1"/>
</dbReference>
<keyword evidence="2" id="KW-0238">DNA-binding</keyword>
<evidence type="ECO:0000313" key="8">
    <source>
        <dbReference type="Proteomes" id="UP001294570"/>
    </source>
</evidence>
<dbReference type="EMBL" id="JAXIVU010000009">
    <property type="protein sequence ID" value="MDY7219528.1"/>
    <property type="molecule type" value="Genomic_DNA"/>
</dbReference>
<dbReference type="SMART" id="SM00448">
    <property type="entry name" value="REC"/>
    <property type="match status" value="1"/>
</dbReference>
<dbReference type="PROSITE" id="PS50043">
    <property type="entry name" value="HTH_LUXR_2"/>
    <property type="match status" value="1"/>
</dbReference>
<feature type="modified residue" description="4-aspartylphosphate" evidence="4">
    <location>
        <position position="60"/>
    </location>
</feature>
<reference evidence="7 8" key="1">
    <citation type="submission" date="2023-12" db="EMBL/GenBank/DDBJ databases">
        <title>Denitrificimonas halotolerans sp. nov.,a novel species isolated from landfill leachate.</title>
        <authorList>
            <person name="Wang S."/>
        </authorList>
    </citation>
    <scope>NUCLEOTIDE SEQUENCE [LARGE SCALE GENOMIC DNA]</scope>
    <source>
        <strain evidence="7 8">JX-1</strain>
    </source>
</reference>
<organism evidence="7 8">
    <name type="scientific">Denitrificimonas halotolerans</name>
    <dbReference type="NCBI Taxonomy" id="3098930"/>
    <lineage>
        <taxon>Bacteria</taxon>
        <taxon>Pseudomonadati</taxon>
        <taxon>Pseudomonadota</taxon>
        <taxon>Gammaproteobacteria</taxon>
        <taxon>Pseudomonadales</taxon>
        <taxon>Pseudomonadaceae</taxon>
        <taxon>Denitrificimonas</taxon>
    </lineage>
</organism>
<dbReference type="PROSITE" id="PS50110">
    <property type="entry name" value="RESPONSE_REGULATORY"/>
    <property type="match status" value="1"/>
</dbReference>
<dbReference type="InterPro" id="IPR036388">
    <property type="entry name" value="WH-like_DNA-bd_sf"/>
</dbReference>
<evidence type="ECO:0000259" key="5">
    <source>
        <dbReference type="PROSITE" id="PS50043"/>
    </source>
</evidence>
<dbReference type="SMART" id="SM00421">
    <property type="entry name" value="HTH_LUXR"/>
    <property type="match status" value="1"/>
</dbReference>
<dbReference type="SUPFAM" id="SSF52172">
    <property type="entry name" value="CheY-like"/>
    <property type="match status" value="1"/>
</dbReference>
<evidence type="ECO:0000256" key="1">
    <source>
        <dbReference type="ARBA" id="ARBA00023015"/>
    </source>
</evidence>
<evidence type="ECO:0000259" key="6">
    <source>
        <dbReference type="PROSITE" id="PS50110"/>
    </source>
</evidence>
<gene>
    <name evidence="7" type="ORF">TOI97_08115</name>
</gene>
<dbReference type="PANTHER" id="PTHR43214:SF41">
    <property type="entry name" value="NITRATE_NITRITE RESPONSE REGULATOR PROTEIN NARP"/>
    <property type="match status" value="1"/>
</dbReference>
<evidence type="ECO:0000256" key="4">
    <source>
        <dbReference type="PROSITE-ProRule" id="PRU00169"/>
    </source>
</evidence>
<keyword evidence="8" id="KW-1185">Reference proteome</keyword>
<comment type="caution">
    <text evidence="7">The sequence shown here is derived from an EMBL/GenBank/DDBJ whole genome shotgun (WGS) entry which is preliminary data.</text>
</comment>